<evidence type="ECO:0000256" key="2">
    <source>
        <dbReference type="ARBA" id="ARBA00006275"/>
    </source>
</evidence>
<evidence type="ECO:0000256" key="5">
    <source>
        <dbReference type="ARBA" id="ARBA00023237"/>
    </source>
</evidence>
<dbReference type="EMBL" id="AP024484">
    <property type="protein sequence ID" value="BCS85401.1"/>
    <property type="molecule type" value="Genomic_DNA"/>
</dbReference>
<dbReference type="SUPFAM" id="SSF48452">
    <property type="entry name" value="TPR-like"/>
    <property type="match status" value="1"/>
</dbReference>
<dbReference type="InterPro" id="IPR011990">
    <property type="entry name" value="TPR-like_helical_dom_sf"/>
</dbReference>
<protein>
    <submittedName>
        <fullName evidence="9">Carbohydrate-binding protein</fullName>
    </submittedName>
</protein>
<evidence type="ECO:0000256" key="1">
    <source>
        <dbReference type="ARBA" id="ARBA00004442"/>
    </source>
</evidence>
<evidence type="ECO:0000256" key="6">
    <source>
        <dbReference type="SAM" id="SignalP"/>
    </source>
</evidence>
<comment type="similarity">
    <text evidence="2">Belongs to the SusD family.</text>
</comment>
<feature type="domain" description="RagB/SusD" evidence="7">
    <location>
        <begin position="321"/>
        <end position="592"/>
    </location>
</feature>
<accession>A0ABM7NY12</accession>
<gene>
    <name evidence="9" type="ORF">prwr041_12940</name>
</gene>
<name>A0ABM7NY12_9BACT</name>
<feature type="chain" id="PRO_5047357740" evidence="6">
    <location>
        <begin position="19"/>
        <end position="595"/>
    </location>
</feature>
<dbReference type="InterPro" id="IPR012944">
    <property type="entry name" value="SusD_RagB_dom"/>
</dbReference>
<sequence length="595" mass="66295">MKKILNILTLTVAALAFTSCDDLFEPAIENNLGLDYMYNNAGYAEGVLGNAYTRIPCGSFPFSEVGTDDAVSNDPANNYRKIASGSWTSDSNPTERWRDCRAGITYVNLFLSKADKVHWANDEVAAGMFKDREMGEAYGMRAMFMYYLLQAHGGYDEQGNLLGVPIVTASEDVNSEFNIPRNTFAECMKAIYDDCQKALELLPTNYADISSDAQIPTKYKGASTGQYNRVFGSIFNGRMNGAIVEAFRSKAALLAASPAFQASGAKWEDAANYSAQVLDRIGGVSGMDKNGWTWYSNNKEIDGLANGECPKEVLWRGEKSSNNDLETNNFPPSLYGKGLINPTQNFVNAFPDKNGYPITVSTIYSDTIPYANRDPRLAAYVVFNGGQVGVNNTAINTAADATDTKDNTKLNKDGINHFSGSSTRTGYYLRKLLRQDVNLDPTATSKQMHYTPRIRFTEIFLNYAEAANEAWGPTGNGGHGYSAYDIIAALHNRAGVGNDYLESIKTDKDKMRQLIHNERRIELSFEGFRFWDLRRWNAPLTEKAMGMSINSAKHTYSPVDVETRDYKDYMNYGPIPYTEVLKYDQLQQNKGWELK</sequence>
<keyword evidence="3 6" id="KW-0732">Signal</keyword>
<evidence type="ECO:0000313" key="9">
    <source>
        <dbReference type="EMBL" id="BCS85401.1"/>
    </source>
</evidence>
<evidence type="ECO:0000313" key="10">
    <source>
        <dbReference type="Proteomes" id="UP001319045"/>
    </source>
</evidence>
<feature type="signal peptide" evidence="6">
    <location>
        <begin position="1"/>
        <end position="18"/>
    </location>
</feature>
<dbReference type="RefSeq" id="WP_207153060.1">
    <property type="nucleotide sequence ID" value="NZ_AP024484.1"/>
</dbReference>
<keyword evidence="5" id="KW-0998">Cell outer membrane</keyword>
<dbReference type="Gene3D" id="1.25.40.390">
    <property type="match status" value="1"/>
</dbReference>
<proteinExistence type="inferred from homology"/>
<dbReference type="Pfam" id="PF07980">
    <property type="entry name" value="SusD_RagB"/>
    <property type="match status" value="1"/>
</dbReference>
<reference evidence="9 10" key="1">
    <citation type="journal article" date="2022" name="Int. J. Syst. Evol. Microbiol.">
        <title>Prevotella herbatica sp. nov., a plant polysaccharide-decomposing anaerobic bacterium isolated from a methanogenic reactor.</title>
        <authorList>
            <person name="Uek A."/>
            <person name="Tonouchi A."/>
            <person name="Kaku N."/>
            <person name="Ueki K."/>
        </authorList>
    </citation>
    <scope>NUCLEOTIDE SEQUENCE [LARGE SCALE GENOMIC DNA]</scope>
    <source>
        <strain evidence="9 10">WR041</strain>
    </source>
</reference>
<feature type="domain" description="SusD-like N-terminal" evidence="8">
    <location>
        <begin position="84"/>
        <end position="208"/>
    </location>
</feature>
<keyword evidence="4" id="KW-0472">Membrane</keyword>
<dbReference type="Proteomes" id="UP001319045">
    <property type="component" value="Chromosome"/>
</dbReference>
<dbReference type="Pfam" id="PF14322">
    <property type="entry name" value="SusD-like_3"/>
    <property type="match status" value="1"/>
</dbReference>
<keyword evidence="10" id="KW-1185">Reference proteome</keyword>
<dbReference type="PROSITE" id="PS51257">
    <property type="entry name" value="PROKAR_LIPOPROTEIN"/>
    <property type="match status" value="1"/>
</dbReference>
<evidence type="ECO:0000256" key="4">
    <source>
        <dbReference type="ARBA" id="ARBA00023136"/>
    </source>
</evidence>
<dbReference type="InterPro" id="IPR033985">
    <property type="entry name" value="SusD-like_N"/>
</dbReference>
<comment type="subcellular location">
    <subcellularLocation>
        <location evidence="1">Cell outer membrane</location>
    </subcellularLocation>
</comment>
<evidence type="ECO:0000259" key="8">
    <source>
        <dbReference type="Pfam" id="PF14322"/>
    </source>
</evidence>
<evidence type="ECO:0000259" key="7">
    <source>
        <dbReference type="Pfam" id="PF07980"/>
    </source>
</evidence>
<organism evidence="9 10">
    <name type="scientific">Prevotella herbatica</name>
    <dbReference type="NCBI Taxonomy" id="2801997"/>
    <lineage>
        <taxon>Bacteria</taxon>
        <taxon>Pseudomonadati</taxon>
        <taxon>Bacteroidota</taxon>
        <taxon>Bacteroidia</taxon>
        <taxon>Bacteroidales</taxon>
        <taxon>Prevotellaceae</taxon>
        <taxon>Prevotella</taxon>
    </lineage>
</organism>
<evidence type="ECO:0000256" key="3">
    <source>
        <dbReference type="ARBA" id="ARBA00022729"/>
    </source>
</evidence>